<dbReference type="SUPFAM" id="SSF53474">
    <property type="entry name" value="alpha/beta-Hydrolases"/>
    <property type="match status" value="1"/>
</dbReference>
<dbReference type="Proteomes" id="UP001595478">
    <property type="component" value="Unassembled WGS sequence"/>
</dbReference>
<reference evidence="5" key="1">
    <citation type="journal article" date="2019" name="Int. J. Syst. Evol. Microbiol.">
        <title>The Global Catalogue of Microorganisms (GCM) 10K type strain sequencing project: providing services to taxonomists for standard genome sequencing and annotation.</title>
        <authorList>
            <consortium name="The Broad Institute Genomics Platform"/>
            <consortium name="The Broad Institute Genome Sequencing Center for Infectious Disease"/>
            <person name="Wu L."/>
            <person name="Ma J."/>
        </authorList>
    </citation>
    <scope>NUCLEOTIDE SEQUENCE [LARGE SCALE GENOMIC DNA]</scope>
    <source>
        <strain evidence="5">KCTC 52473</strain>
    </source>
</reference>
<dbReference type="Gene3D" id="3.40.50.1820">
    <property type="entry name" value="alpha/beta hydrolase"/>
    <property type="match status" value="1"/>
</dbReference>
<dbReference type="InterPro" id="IPR050955">
    <property type="entry name" value="Plant_Biomass_Hydrol_Est"/>
</dbReference>
<evidence type="ECO:0000313" key="4">
    <source>
        <dbReference type="EMBL" id="MFC3122785.1"/>
    </source>
</evidence>
<dbReference type="InterPro" id="IPR029058">
    <property type="entry name" value="AB_hydrolase_fold"/>
</dbReference>
<evidence type="ECO:0000256" key="2">
    <source>
        <dbReference type="SAM" id="MobiDB-lite"/>
    </source>
</evidence>
<name>A0ABV7FVR6_9ALTE</name>
<evidence type="ECO:0000313" key="5">
    <source>
        <dbReference type="Proteomes" id="UP001595478"/>
    </source>
</evidence>
<sequence>MLTRIITCLALMFTISNIYATTPKERQFEVLLSTHVSGEPHRVVSPGYLIYYPEDYETKIDQDFPVVLFLHGAGENGTSPSILKSKGGFLPGLVEKDWNFPFIIVSPLARWSMDSLSQAPYLEEIMAHVRANNRIDTTREFVAGLSQGGKGARLYAERHADTIAGLVSAAGYAGGDNIAGLAQSNIPVVLSHNKDDGTISYKSSQGYYNKLIQAGATNVVYDLRESGGHNAWTRVFKDIQLWDWLLSFSNAGSGISISNTQVNPESITPEHPSIQFSAEVSDNQGSVIGIESVHVSVSALSGIADDILVLEKVSEGAYSAAYSIDTTLLLGTYEFVITATDYDGNVKEDVLSIEVVPDEAPSDPGIERIIQVQSAGKISGGTYFPLEMAFDSQPSFMNNDTPEYVLGGSRAPYYANRLGYVDFGEQWYNIRITQTWTLYRAWSGGNQTPYQSLWWDDDIDAVNDSGLIELDLNFNSARNLQAMEDLQWVRDGHFVAAPISPQARYLLVQAPEHMTNRALEYAFVGWDVTDDGESPPEDPSKPELDVIQPHDSGRAAGGSYFPMQHAFDAQPTLQDGQLSDVDGGQQAPYYSERVGYIDFGENWESVSIVQTFTQYRPWSGGEHTPYSEVWWDDDIDTLNDGITESSINFNSAQNLANKNERQWVKDVDSQDAPIKAKSRYLMLRAPANMTNRASEYLIVGYQ</sequence>
<evidence type="ECO:0008006" key="6">
    <source>
        <dbReference type="Google" id="ProtNLM"/>
    </source>
</evidence>
<protein>
    <recommendedName>
        <fullName evidence="6">Poly(3-hydroxybutyrate) depolymerase</fullName>
    </recommendedName>
</protein>
<feature type="region of interest" description="Disordered" evidence="2">
    <location>
        <begin position="529"/>
        <end position="552"/>
    </location>
</feature>
<feature type="signal peptide" evidence="3">
    <location>
        <begin position="1"/>
        <end position="20"/>
    </location>
</feature>
<keyword evidence="5" id="KW-1185">Reference proteome</keyword>
<comment type="caution">
    <text evidence="4">The sequence shown here is derived from an EMBL/GenBank/DDBJ whole genome shotgun (WGS) entry which is preliminary data.</text>
</comment>
<evidence type="ECO:0000256" key="3">
    <source>
        <dbReference type="SAM" id="SignalP"/>
    </source>
</evidence>
<proteinExistence type="predicted"/>
<feature type="chain" id="PRO_5046201761" description="Poly(3-hydroxybutyrate) depolymerase" evidence="3">
    <location>
        <begin position="21"/>
        <end position="702"/>
    </location>
</feature>
<evidence type="ECO:0000256" key="1">
    <source>
        <dbReference type="ARBA" id="ARBA00022729"/>
    </source>
</evidence>
<keyword evidence="1 3" id="KW-0732">Signal</keyword>
<dbReference type="RefSeq" id="WP_376920906.1">
    <property type="nucleotide sequence ID" value="NZ_JBHRSW010000029.1"/>
</dbReference>
<gene>
    <name evidence="4" type="ORF">ACFOHL_14260</name>
</gene>
<dbReference type="EMBL" id="JBHRSW010000029">
    <property type="protein sequence ID" value="MFC3122785.1"/>
    <property type="molecule type" value="Genomic_DNA"/>
</dbReference>
<organism evidence="4 5">
    <name type="scientific">Agaribacter flavus</name>
    <dbReference type="NCBI Taxonomy" id="1902781"/>
    <lineage>
        <taxon>Bacteria</taxon>
        <taxon>Pseudomonadati</taxon>
        <taxon>Pseudomonadota</taxon>
        <taxon>Gammaproteobacteria</taxon>
        <taxon>Alteromonadales</taxon>
        <taxon>Alteromonadaceae</taxon>
        <taxon>Agaribacter</taxon>
    </lineage>
</organism>
<dbReference type="PANTHER" id="PTHR43037:SF1">
    <property type="entry name" value="BLL1128 PROTEIN"/>
    <property type="match status" value="1"/>
</dbReference>
<accession>A0ABV7FVR6</accession>
<dbReference type="PANTHER" id="PTHR43037">
    <property type="entry name" value="UNNAMED PRODUCT-RELATED"/>
    <property type="match status" value="1"/>
</dbReference>